<comment type="caution">
    <text evidence="4">The sequence shown here is derived from an EMBL/GenBank/DDBJ whole genome shotgun (WGS) entry which is preliminary data.</text>
</comment>
<protein>
    <submittedName>
        <fullName evidence="4">Uncharacterized protein</fullName>
    </submittedName>
</protein>
<reference evidence="4 5" key="1">
    <citation type="submission" date="2024-09" db="EMBL/GenBank/DDBJ databases">
        <title>T2T genomes of carrot and Alternaria dauci and their utility for understanding host-pathogen interaction during carrot leaf blight disease.</title>
        <authorList>
            <person name="Liu W."/>
            <person name="Xu S."/>
            <person name="Ou C."/>
            <person name="Liu X."/>
            <person name="Zhuang F."/>
            <person name="Deng X.W."/>
        </authorList>
    </citation>
    <scope>NUCLEOTIDE SEQUENCE [LARGE SCALE GENOMIC DNA]</scope>
    <source>
        <strain evidence="4 5">A2016</strain>
    </source>
</reference>
<feature type="transmembrane region" description="Helical" evidence="2">
    <location>
        <begin position="74"/>
        <end position="94"/>
    </location>
</feature>
<feature type="region of interest" description="Disordered" evidence="1">
    <location>
        <begin position="239"/>
        <end position="300"/>
    </location>
</feature>
<proteinExistence type="predicted"/>
<keyword evidence="5" id="KW-1185">Reference proteome</keyword>
<accession>A0ABR3UB59</accession>
<keyword evidence="2" id="KW-0812">Transmembrane</keyword>
<feature type="transmembrane region" description="Helical" evidence="2">
    <location>
        <begin position="189"/>
        <end position="209"/>
    </location>
</feature>
<name>A0ABR3UB59_9PLEO</name>
<keyword evidence="3" id="KW-0732">Signal</keyword>
<feature type="transmembrane region" description="Helical" evidence="2">
    <location>
        <begin position="115"/>
        <end position="135"/>
    </location>
</feature>
<evidence type="ECO:0000256" key="3">
    <source>
        <dbReference type="SAM" id="SignalP"/>
    </source>
</evidence>
<evidence type="ECO:0000313" key="4">
    <source>
        <dbReference type="EMBL" id="KAL1792861.1"/>
    </source>
</evidence>
<evidence type="ECO:0000313" key="5">
    <source>
        <dbReference type="Proteomes" id="UP001578633"/>
    </source>
</evidence>
<dbReference type="EMBL" id="JBHGVX010000009">
    <property type="protein sequence ID" value="KAL1792861.1"/>
    <property type="molecule type" value="Genomic_DNA"/>
</dbReference>
<evidence type="ECO:0000256" key="1">
    <source>
        <dbReference type="SAM" id="MobiDB-lite"/>
    </source>
</evidence>
<keyword evidence="2" id="KW-1133">Transmembrane helix</keyword>
<evidence type="ECO:0000256" key="2">
    <source>
        <dbReference type="SAM" id="Phobius"/>
    </source>
</evidence>
<feature type="signal peptide" evidence="3">
    <location>
        <begin position="1"/>
        <end position="24"/>
    </location>
</feature>
<gene>
    <name evidence="4" type="ORF">ACET3X_009368</name>
</gene>
<feature type="compositionally biased region" description="Low complexity" evidence="1">
    <location>
        <begin position="241"/>
        <end position="300"/>
    </location>
</feature>
<keyword evidence="2" id="KW-0472">Membrane</keyword>
<sequence>MGNPNGCRVVLLLLPPLLLLAVAALTNILESISKDHFEDYLDRDMRSGGRQLILSRPGGTAANDTTVAINVNNAPVYVILGLCILGYGVGLLSASGVWQLRRTEGTAAHERKWTWTVFVANIVMVGASLGAFGYVTSVQSSDKSWRNYEDVGQEDQEHTRETWACQISQFYSDRYWAGTACGTSKAMRFLLIPTAVAALLVFVSLWVLVRERGGVKWMFGGKGRYAAFANAYEMGPPGPSAPYAGPPGQQWVQQPWPVQNGQQWAGQPVQQQWAPQPYQTWGPQPVQQWGPQPGAQQPVS</sequence>
<dbReference type="GeneID" id="96089690"/>
<feature type="chain" id="PRO_5045398984" evidence="3">
    <location>
        <begin position="25"/>
        <end position="300"/>
    </location>
</feature>
<dbReference type="Proteomes" id="UP001578633">
    <property type="component" value="Chromosome 9"/>
</dbReference>
<organism evidence="4 5">
    <name type="scientific">Alternaria dauci</name>
    <dbReference type="NCBI Taxonomy" id="48095"/>
    <lineage>
        <taxon>Eukaryota</taxon>
        <taxon>Fungi</taxon>
        <taxon>Dikarya</taxon>
        <taxon>Ascomycota</taxon>
        <taxon>Pezizomycotina</taxon>
        <taxon>Dothideomycetes</taxon>
        <taxon>Pleosporomycetidae</taxon>
        <taxon>Pleosporales</taxon>
        <taxon>Pleosporineae</taxon>
        <taxon>Pleosporaceae</taxon>
        <taxon>Alternaria</taxon>
        <taxon>Alternaria sect. Porri</taxon>
    </lineage>
</organism>
<dbReference type="RefSeq" id="XP_069303445.1">
    <property type="nucleotide sequence ID" value="XM_069455554.1"/>
</dbReference>